<feature type="transmembrane region" description="Helical" evidence="2">
    <location>
        <begin position="66"/>
        <end position="97"/>
    </location>
</feature>
<keyword evidence="4" id="KW-1185">Reference proteome</keyword>
<keyword evidence="2" id="KW-0812">Transmembrane</keyword>
<name>A0A1C7NQ27_9FUNG</name>
<feature type="compositionally biased region" description="Polar residues" evidence="1">
    <location>
        <begin position="1"/>
        <end position="12"/>
    </location>
</feature>
<keyword evidence="2" id="KW-1133">Transmembrane helix</keyword>
<protein>
    <submittedName>
        <fullName evidence="3">Uncharacterized protein</fullName>
    </submittedName>
</protein>
<evidence type="ECO:0000313" key="3">
    <source>
        <dbReference type="EMBL" id="OBZ91080.1"/>
    </source>
</evidence>
<comment type="caution">
    <text evidence="3">The sequence shown here is derived from an EMBL/GenBank/DDBJ whole genome shotgun (WGS) entry which is preliminary data.</text>
</comment>
<feature type="compositionally biased region" description="Basic and acidic residues" evidence="1">
    <location>
        <begin position="15"/>
        <end position="26"/>
    </location>
</feature>
<feature type="transmembrane region" description="Helical" evidence="2">
    <location>
        <begin position="103"/>
        <end position="136"/>
    </location>
</feature>
<dbReference type="Proteomes" id="UP000093000">
    <property type="component" value="Unassembled WGS sequence"/>
</dbReference>
<organism evidence="3 4">
    <name type="scientific">Choanephora cucurbitarum</name>
    <dbReference type="NCBI Taxonomy" id="101091"/>
    <lineage>
        <taxon>Eukaryota</taxon>
        <taxon>Fungi</taxon>
        <taxon>Fungi incertae sedis</taxon>
        <taxon>Mucoromycota</taxon>
        <taxon>Mucoromycotina</taxon>
        <taxon>Mucoromycetes</taxon>
        <taxon>Mucorales</taxon>
        <taxon>Mucorineae</taxon>
        <taxon>Choanephoraceae</taxon>
        <taxon>Choanephoroideae</taxon>
        <taxon>Choanephora</taxon>
    </lineage>
</organism>
<reference evidence="3 4" key="1">
    <citation type="submission" date="2016-03" db="EMBL/GenBank/DDBJ databases">
        <title>Choanephora cucurbitarum.</title>
        <authorList>
            <person name="Min B."/>
            <person name="Park H."/>
            <person name="Park J.-H."/>
            <person name="Shin H.-D."/>
            <person name="Choi I.-G."/>
        </authorList>
    </citation>
    <scope>NUCLEOTIDE SEQUENCE [LARGE SCALE GENOMIC DNA]</scope>
    <source>
        <strain evidence="3 4">KUS-F28377</strain>
    </source>
</reference>
<evidence type="ECO:0000256" key="2">
    <source>
        <dbReference type="SAM" id="Phobius"/>
    </source>
</evidence>
<gene>
    <name evidence="3" type="ORF">A0J61_00890</name>
</gene>
<evidence type="ECO:0000256" key="1">
    <source>
        <dbReference type="SAM" id="MobiDB-lite"/>
    </source>
</evidence>
<proteinExistence type="predicted"/>
<dbReference type="InParanoid" id="A0A1C7NQ27"/>
<evidence type="ECO:0000313" key="4">
    <source>
        <dbReference type="Proteomes" id="UP000093000"/>
    </source>
</evidence>
<dbReference type="OrthoDB" id="10564863at2759"/>
<sequence>MSQTEQLSYTKTHPSRNEFKDSSKEKHATDEPIDLYSRLYDQFMFYWDATRTQIDILWQHSREFRLCFYVFSVFAIVPVAVFVLFMLTVISLTSIVLGILWSILVFVSLITGLVILIPVLLVSCLSAIIIVASYALYCHLFEKKM</sequence>
<dbReference type="EMBL" id="LUGH01000023">
    <property type="protein sequence ID" value="OBZ91080.1"/>
    <property type="molecule type" value="Genomic_DNA"/>
</dbReference>
<dbReference type="AlphaFoldDB" id="A0A1C7NQ27"/>
<keyword evidence="2" id="KW-0472">Membrane</keyword>
<feature type="region of interest" description="Disordered" evidence="1">
    <location>
        <begin position="1"/>
        <end position="26"/>
    </location>
</feature>
<accession>A0A1C7NQ27</accession>